<feature type="transmembrane region" description="Helical" evidence="6">
    <location>
        <begin position="261"/>
        <end position="279"/>
    </location>
</feature>
<evidence type="ECO:0000256" key="4">
    <source>
        <dbReference type="ARBA" id="ARBA00022989"/>
    </source>
</evidence>
<feature type="transmembrane region" description="Helical" evidence="6">
    <location>
        <begin position="58"/>
        <end position="83"/>
    </location>
</feature>
<evidence type="ECO:0000256" key="5">
    <source>
        <dbReference type="ARBA" id="ARBA00023136"/>
    </source>
</evidence>
<dbReference type="AlphaFoldDB" id="A0A840IDR3"/>
<evidence type="ECO:0000313" key="8">
    <source>
        <dbReference type="Proteomes" id="UP000585272"/>
    </source>
</evidence>
<feature type="transmembrane region" description="Helical" evidence="6">
    <location>
        <begin position="232"/>
        <end position="255"/>
    </location>
</feature>
<evidence type="ECO:0000256" key="2">
    <source>
        <dbReference type="ARBA" id="ARBA00022475"/>
    </source>
</evidence>
<keyword evidence="4 6" id="KW-1133">Transmembrane helix</keyword>
<organism evidence="7 8">
    <name type="scientific">Conexibacter arvalis</name>
    <dbReference type="NCBI Taxonomy" id="912552"/>
    <lineage>
        <taxon>Bacteria</taxon>
        <taxon>Bacillati</taxon>
        <taxon>Actinomycetota</taxon>
        <taxon>Thermoleophilia</taxon>
        <taxon>Solirubrobacterales</taxon>
        <taxon>Conexibacteraceae</taxon>
        <taxon>Conexibacter</taxon>
    </lineage>
</organism>
<keyword evidence="2" id="KW-1003">Cell membrane</keyword>
<feature type="transmembrane region" description="Helical" evidence="6">
    <location>
        <begin position="143"/>
        <end position="163"/>
    </location>
</feature>
<dbReference type="Proteomes" id="UP000585272">
    <property type="component" value="Unassembled WGS sequence"/>
</dbReference>
<evidence type="ECO:0000256" key="3">
    <source>
        <dbReference type="ARBA" id="ARBA00022692"/>
    </source>
</evidence>
<evidence type="ECO:0000256" key="1">
    <source>
        <dbReference type="ARBA" id="ARBA00004651"/>
    </source>
</evidence>
<feature type="transmembrane region" description="Helical" evidence="6">
    <location>
        <begin position="286"/>
        <end position="303"/>
    </location>
</feature>
<dbReference type="Pfam" id="PF03706">
    <property type="entry name" value="LPG_synthase_TM"/>
    <property type="match status" value="1"/>
</dbReference>
<evidence type="ECO:0000256" key="6">
    <source>
        <dbReference type="SAM" id="Phobius"/>
    </source>
</evidence>
<keyword evidence="3 6" id="KW-0812">Transmembrane</keyword>
<feature type="transmembrane region" description="Helical" evidence="6">
    <location>
        <begin position="169"/>
        <end position="188"/>
    </location>
</feature>
<dbReference type="PANTHER" id="PTHR39087:SF2">
    <property type="entry name" value="UPF0104 MEMBRANE PROTEIN MJ1595"/>
    <property type="match status" value="1"/>
</dbReference>
<reference evidence="7 8" key="1">
    <citation type="submission" date="2020-08" db="EMBL/GenBank/DDBJ databases">
        <title>Genomic Encyclopedia of Archaeal and Bacterial Type Strains, Phase II (KMG-II): from individual species to whole genera.</title>
        <authorList>
            <person name="Goeker M."/>
        </authorList>
    </citation>
    <scope>NUCLEOTIDE SEQUENCE [LARGE SCALE GENOMIC DNA]</scope>
    <source>
        <strain evidence="7 8">DSM 23288</strain>
    </source>
</reference>
<accession>A0A840IDR3</accession>
<feature type="transmembrane region" description="Helical" evidence="6">
    <location>
        <begin position="309"/>
        <end position="330"/>
    </location>
</feature>
<dbReference type="EMBL" id="JACHNU010000002">
    <property type="protein sequence ID" value="MBB4662373.1"/>
    <property type="molecule type" value="Genomic_DNA"/>
</dbReference>
<keyword evidence="5 6" id="KW-0472">Membrane</keyword>
<protein>
    <submittedName>
        <fullName evidence="7">Uncharacterized membrane protein YbhN (UPF0104 family)</fullName>
    </submittedName>
</protein>
<dbReference type="RefSeq" id="WP_183341514.1">
    <property type="nucleotide sequence ID" value="NZ_JACHNU010000002.1"/>
</dbReference>
<evidence type="ECO:0000313" key="7">
    <source>
        <dbReference type="EMBL" id="MBB4662373.1"/>
    </source>
</evidence>
<dbReference type="NCBIfam" id="TIGR00374">
    <property type="entry name" value="flippase-like domain"/>
    <property type="match status" value="1"/>
</dbReference>
<keyword evidence="8" id="KW-1185">Reference proteome</keyword>
<dbReference type="PANTHER" id="PTHR39087">
    <property type="entry name" value="UPF0104 MEMBRANE PROTEIN MJ1595"/>
    <property type="match status" value="1"/>
</dbReference>
<name>A0A840IDR3_9ACTN</name>
<comment type="caution">
    <text evidence="7">The sequence shown here is derived from an EMBL/GenBank/DDBJ whole genome shotgun (WGS) entry which is preliminary data.</text>
</comment>
<feature type="transmembrane region" description="Helical" evidence="6">
    <location>
        <begin position="95"/>
        <end position="122"/>
    </location>
</feature>
<feature type="transmembrane region" description="Helical" evidence="6">
    <location>
        <begin position="22"/>
        <end position="46"/>
    </location>
</feature>
<dbReference type="GO" id="GO:0005886">
    <property type="term" value="C:plasma membrane"/>
    <property type="evidence" value="ECO:0007669"/>
    <property type="project" value="UniProtKB-SubCell"/>
</dbReference>
<dbReference type="InterPro" id="IPR022791">
    <property type="entry name" value="L-PG_synthase/AglD"/>
</dbReference>
<gene>
    <name evidence="7" type="ORF">BDZ31_001959</name>
</gene>
<sequence>MDSPPDTAHDQLPPSALEPRRLLAGAAQVAALLGALTLVALLAPGLGEVRALLAGASVGWILLAVALQLLSCLSYVLLFRAIFCAGRPWAVAQRIGWSALGMGSIVPASGAAGLALGGWALVQDGMEPERVARRSVAFFLIKGSVNFVAVAVLGAAMAIGLVGPPVSPWLTVLPAALSVVAIVAVVLLPRIGEGEPAPPGASRTARGLATARRSVVAGTREAIEIVRGGDPLMVAGTVGYWIFDNAVLWAAFRAFGADVDISVIVLGYLVGQLGGLLPIPGGIGGVDGGLLGMLIAFGAPAAATAAAVLAYRVILFWIPLIGGAFGFVALRRSLPSSRRPAPARPTASRPVPIAACRARRCELPERASA</sequence>
<comment type="subcellular location">
    <subcellularLocation>
        <location evidence="1">Cell membrane</location>
        <topology evidence="1">Multi-pass membrane protein</topology>
    </subcellularLocation>
</comment>
<proteinExistence type="predicted"/>